<keyword evidence="5 6" id="KW-0472">Membrane</keyword>
<evidence type="ECO:0000259" key="7">
    <source>
        <dbReference type="Pfam" id="PF01478"/>
    </source>
</evidence>
<evidence type="ECO:0000313" key="9">
    <source>
        <dbReference type="Proteomes" id="UP000067738"/>
    </source>
</evidence>
<accession>A0A0U2SIA6</accession>
<dbReference type="GeneID" id="32210263"/>
<reference evidence="8 9" key="1">
    <citation type="submission" date="2015-04" db="EMBL/GenBank/DDBJ databases">
        <title>The complete genome sequence of the rumen methanogen Methanobrevibacter millerae SM9.</title>
        <authorList>
            <person name="Leahy S.C."/>
            <person name="Kelly W.J."/>
            <person name="Pacheco D.M."/>
            <person name="Li D."/>
            <person name="Altermann E."/>
            <person name="Attwood G.T."/>
        </authorList>
    </citation>
    <scope>NUCLEOTIDE SEQUENCE [LARGE SCALE GENOMIC DNA]</scope>
    <source>
        <strain evidence="8 9">SM9</strain>
    </source>
</reference>
<feature type="transmembrane region" description="Helical" evidence="6">
    <location>
        <begin position="115"/>
        <end position="143"/>
    </location>
</feature>
<protein>
    <submittedName>
        <fullName evidence="8">Type IV leader peptidase family protein</fullName>
    </submittedName>
</protein>
<feature type="domain" description="Prepilin type IV endopeptidase peptidase" evidence="7">
    <location>
        <begin position="13"/>
        <end position="113"/>
    </location>
</feature>
<evidence type="ECO:0000256" key="1">
    <source>
        <dbReference type="ARBA" id="ARBA00004651"/>
    </source>
</evidence>
<gene>
    <name evidence="8" type="ORF">sm9_0904</name>
</gene>
<dbReference type="InterPro" id="IPR052218">
    <property type="entry name" value="Preflagellin_Peptidase"/>
</dbReference>
<proteinExistence type="predicted"/>
<feature type="transmembrane region" description="Helical" evidence="6">
    <location>
        <begin position="59"/>
        <end position="78"/>
    </location>
</feature>
<keyword evidence="9" id="KW-1185">Reference proteome</keyword>
<dbReference type="InterPro" id="IPR000045">
    <property type="entry name" value="Prepilin_IV_endopep_pep"/>
</dbReference>
<sequence length="289" mass="33222">MILDEIFLVQIVITVLFTIVFCFYDVREGFLPNKLNFILAIFGFLSNLILTIITGNIKFIFFSIISYSITYFITLMLWQLNVWGGGDVKLFASIAAVIPFGINTSLFNISPLLSFYPFSFTVMVNSILVSFPFLICLLAYMIVKNNIFDENIEVFKGFLSYKSLKILIDSSFNRHINVSELKEGMMINNYYFDSDYIKELIESDKKTNLKVFKSDHDDSRYYFKTQTAGGITKDDMYLLKIMNAQEIISNQISIKMGFPYVPAILIGLIIAIFWGDLSMLILKNIIFVI</sequence>
<dbReference type="Gene3D" id="1.20.120.1220">
    <property type="match status" value="1"/>
</dbReference>
<evidence type="ECO:0000256" key="3">
    <source>
        <dbReference type="ARBA" id="ARBA00022692"/>
    </source>
</evidence>
<keyword evidence="3 6" id="KW-0812">Transmembrane</keyword>
<dbReference type="RefSeq" id="WP_083495832.1">
    <property type="nucleotide sequence ID" value="NZ_CP011266.1"/>
</dbReference>
<dbReference type="PATRIC" id="fig|230361.4.peg.932"/>
<dbReference type="EMBL" id="CP011266">
    <property type="protein sequence ID" value="ALT68693.1"/>
    <property type="molecule type" value="Genomic_DNA"/>
</dbReference>
<feature type="transmembrane region" description="Helical" evidence="6">
    <location>
        <begin position="6"/>
        <end position="24"/>
    </location>
</feature>
<dbReference type="PANTHER" id="PTHR36506">
    <property type="entry name" value="PREFLAGELLIN PEPTIDASE"/>
    <property type="match status" value="1"/>
</dbReference>
<dbReference type="Proteomes" id="UP000067738">
    <property type="component" value="Chromosome"/>
</dbReference>
<dbReference type="GO" id="GO:0004190">
    <property type="term" value="F:aspartic-type endopeptidase activity"/>
    <property type="evidence" value="ECO:0007669"/>
    <property type="project" value="InterPro"/>
</dbReference>
<dbReference type="PANTHER" id="PTHR36506:SF1">
    <property type="entry name" value="PREFLAGELLIN PEPTIDASE"/>
    <property type="match status" value="1"/>
</dbReference>
<feature type="transmembrane region" description="Helical" evidence="6">
    <location>
        <begin position="90"/>
        <end position="109"/>
    </location>
</feature>
<evidence type="ECO:0000256" key="2">
    <source>
        <dbReference type="ARBA" id="ARBA00022475"/>
    </source>
</evidence>
<dbReference type="OrthoDB" id="65749at2157"/>
<evidence type="ECO:0000313" key="8">
    <source>
        <dbReference type="EMBL" id="ALT68693.1"/>
    </source>
</evidence>
<feature type="transmembrane region" description="Helical" evidence="6">
    <location>
        <begin position="257"/>
        <end position="275"/>
    </location>
</feature>
<evidence type="ECO:0000256" key="4">
    <source>
        <dbReference type="ARBA" id="ARBA00022989"/>
    </source>
</evidence>
<dbReference type="KEGG" id="mmil:sm9_0904"/>
<name>A0A0U2SIA6_9EURY</name>
<organism evidence="8 9">
    <name type="scientific">Methanobrevibacter millerae</name>
    <dbReference type="NCBI Taxonomy" id="230361"/>
    <lineage>
        <taxon>Archaea</taxon>
        <taxon>Methanobacteriati</taxon>
        <taxon>Methanobacteriota</taxon>
        <taxon>Methanomada group</taxon>
        <taxon>Methanobacteria</taxon>
        <taxon>Methanobacteriales</taxon>
        <taxon>Methanobacteriaceae</taxon>
        <taxon>Methanobrevibacter</taxon>
    </lineage>
</organism>
<dbReference type="AlphaFoldDB" id="A0A0U2SIA6"/>
<evidence type="ECO:0000256" key="6">
    <source>
        <dbReference type="SAM" id="Phobius"/>
    </source>
</evidence>
<keyword evidence="4 6" id="KW-1133">Transmembrane helix</keyword>
<keyword evidence="2" id="KW-1003">Cell membrane</keyword>
<comment type="subcellular location">
    <subcellularLocation>
        <location evidence="1">Cell membrane</location>
        <topology evidence="1">Multi-pass membrane protein</topology>
    </subcellularLocation>
</comment>
<dbReference type="GO" id="GO:0005886">
    <property type="term" value="C:plasma membrane"/>
    <property type="evidence" value="ECO:0007669"/>
    <property type="project" value="UniProtKB-SubCell"/>
</dbReference>
<evidence type="ECO:0000256" key="5">
    <source>
        <dbReference type="ARBA" id="ARBA00023136"/>
    </source>
</evidence>
<dbReference type="Pfam" id="PF01478">
    <property type="entry name" value="Peptidase_A24"/>
    <property type="match status" value="1"/>
</dbReference>
<feature type="transmembrane region" description="Helical" evidence="6">
    <location>
        <begin position="36"/>
        <end position="53"/>
    </location>
</feature>